<feature type="region of interest" description="Disordered" evidence="1">
    <location>
        <begin position="1"/>
        <end position="63"/>
    </location>
</feature>
<proteinExistence type="predicted"/>
<dbReference type="STRING" id="67344.SAMN05216505_104313"/>
<protein>
    <submittedName>
        <fullName evidence="2">Uncharacterized protein</fullName>
    </submittedName>
</protein>
<sequence>MNTEGRVNPRGRMHTGGRAAPVPVTPSSPPLPAVPTIPHRSTTPVPPSAHPASRAVRVQRSPR</sequence>
<evidence type="ECO:0000256" key="1">
    <source>
        <dbReference type="SAM" id="MobiDB-lite"/>
    </source>
</evidence>
<name>A0A1G6QZJ2_9ACTN</name>
<dbReference type="Proteomes" id="UP000182100">
    <property type="component" value="Unassembled WGS sequence"/>
</dbReference>
<evidence type="ECO:0000313" key="3">
    <source>
        <dbReference type="Proteomes" id="UP000182100"/>
    </source>
</evidence>
<keyword evidence="3" id="KW-1185">Reference proteome</keyword>
<organism evidence="2 3">
    <name type="scientific">Streptomyces prasinopilosus</name>
    <dbReference type="NCBI Taxonomy" id="67344"/>
    <lineage>
        <taxon>Bacteria</taxon>
        <taxon>Bacillati</taxon>
        <taxon>Actinomycetota</taxon>
        <taxon>Actinomycetes</taxon>
        <taxon>Kitasatosporales</taxon>
        <taxon>Streptomycetaceae</taxon>
        <taxon>Streptomyces</taxon>
    </lineage>
</organism>
<reference evidence="3" key="1">
    <citation type="submission" date="2016-10" db="EMBL/GenBank/DDBJ databases">
        <authorList>
            <person name="Varghese N."/>
            <person name="Submissions S."/>
        </authorList>
    </citation>
    <scope>NUCLEOTIDE SEQUENCE [LARGE SCALE GENOMIC DNA]</scope>
    <source>
        <strain evidence="3">CGMCC 4.3504</strain>
    </source>
</reference>
<evidence type="ECO:0000313" key="2">
    <source>
        <dbReference type="EMBL" id="SDC97613.1"/>
    </source>
</evidence>
<accession>A0A1G6QZJ2</accession>
<dbReference type="EMBL" id="FMZK01000004">
    <property type="protein sequence ID" value="SDC97613.1"/>
    <property type="molecule type" value="Genomic_DNA"/>
</dbReference>
<feature type="compositionally biased region" description="Pro residues" evidence="1">
    <location>
        <begin position="23"/>
        <end position="35"/>
    </location>
</feature>
<dbReference type="AlphaFoldDB" id="A0A1G6QZJ2"/>
<gene>
    <name evidence="2" type="ORF">SAMN05216505_104313</name>
</gene>